<accession>A0A4U5M8F4</accession>
<keyword evidence="2" id="KW-1185">Reference proteome</keyword>
<protein>
    <submittedName>
        <fullName evidence="1">Uncharacterized protein</fullName>
    </submittedName>
</protein>
<sequence length="69" mass="8177">MQRNPRNKRSFAGFVAAQNLANQHIWSHVQHAQPRSVGQTIVNIQIPQKHHSSIYLKFQFVRRKRRMSD</sequence>
<dbReference type="AlphaFoldDB" id="A0A4U5M8F4"/>
<name>A0A4U5M8F4_STECR</name>
<organism evidence="1 2">
    <name type="scientific">Steinernema carpocapsae</name>
    <name type="common">Entomopathogenic nematode</name>
    <dbReference type="NCBI Taxonomy" id="34508"/>
    <lineage>
        <taxon>Eukaryota</taxon>
        <taxon>Metazoa</taxon>
        <taxon>Ecdysozoa</taxon>
        <taxon>Nematoda</taxon>
        <taxon>Chromadorea</taxon>
        <taxon>Rhabditida</taxon>
        <taxon>Tylenchina</taxon>
        <taxon>Panagrolaimomorpha</taxon>
        <taxon>Strongyloidoidea</taxon>
        <taxon>Steinernematidae</taxon>
        <taxon>Steinernema</taxon>
    </lineage>
</organism>
<evidence type="ECO:0000313" key="2">
    <source>
        <dbReference type="Proteomes" id="UP000298663"/>
    </source>
</evidence>
<comment type="caution">
    <text evidence="1">The sequence shown here is derived from an EMBL/GenBank/DDBJ whole genome shotgun (WGS) entry which is preliminary data.</text>
</comment>
<dbReference type="Proteomes" id="UP000298663">
    <property type="component" value="Unassembled WGS sequence"/>
</dbReference>
<proteinExistence type="predicted"/>
<reference evidence="1 2" key="1">
    <citation type="journal article" date="2015" name="Genome Biol.">
        <title>Comparative genomics of Steinernema reveals deeply conserved gene regulatory networks.</title>
        <authorList>
            <person name="Dillman A.R."/>
            <person name="Macchietto M."/>
            <person name="Porter C.F."/>
            <person name="Rogers A."/>
            <person name="Williams B."/>
            <person name="Antoshechkin I."/>
            <person name="Lee M.M."/>
            <person name="Goodwin Z."/>
            <person name="Lu X."/>
            <person name="Lewis E.E."/>
            <person name="Goodrich-Blair H."/>
            <person name="Stock S.P."/>
            <person name="Adams B.J."/>
            <person name="Sternberg P.W."/>
            <person name="Mortazavi A."/>
        </authorList>
    </citation>
    <scope>NUCLEOTIDE SEQUENCE [LARGE SCALE GENOMIC DNA]</scope>
    <source>
        <strain evidence="1 2">ALL</strain>
    </source>
</reference>
<evidence type="ECO:0000313" key="1">
    <source>
        <dbReference type="EMBL" id="TKR65239.1"/>
    </source>
</evidence>
<gene>
    <name evidence="1" type="ORF">L596_025670</name>
</gene>
<reference evidence="1 2" key="2">
    <citation type="journal article" date="2019" name="G3 (Bethesda)">
        <title>Hybrid Assembly of the Genome of the Entomopathogenic Nematode Steinernema carpocapsae Identifies the X-Chromosome.</title>
        <authorList>
            <person name="Serra L."/>
            <person name="Macchietto M."/>
            <person name="Macias-Munoz A."/>
            <person name="McGill C.J."/>
            <person name="Rodriguez I.M."/>
            <person name="Rodriguez B."/>
            <person name="Murad R."/>
            <person name="Mortazavi A."/>
        </authorList>
    </citation>
    <scope>NUCLEOTIDE SEQUENCE [LARGE SCALE GENOMIC DNA]</scope>
    <source>
        <strain evidence="1 2">ALL</strain>
    </source>
</reference>
<dbReference type="EMBL" id="AZBU02000009">
    <property type="protein sequence ID" value="TKR65239.1"/>
    <property type="molecule type" value="Genomic_DNA"/>
</dbReference>